<dbReference type="GO" id="GO:0052621">
    <property type="term" value="F:diguanylate cyclase activity"/>
    <property type="evidence" value="ECO:0007669"/>
    <property type="project" value="UniProtKB-EC"/>
</dbReference>
<dbReference type="SUPFAM" id="SSF55073">
    <property type="entry name" value="Nucleotide cyclase"/>
    <property type="match status" value="1"/>
</dbReference>
<dbReference type="PANTHER" id="PTHR45138">
    <property type="entry name" value="REGULATORY COMPONENTS OF SENSORY TRANSDUCTION SYSTEM"/>
    <property type="match status" value="1"/>
</dbReference>
<evidence type="ECO:0000313" key="7">
    <source>
        <dbReference type="EMBL" id="TQV77223.1"/>
    </source>
</evidence>
<dbReference type="InterPro" id="IPR029787">
    <property type="entry name" value="Nucleotide_cyclase"/>
</dbReference>
<evidence type="ECO:0000313" key="8">
    <source>
        <dbReference type="Proteomes" id="UP000317839"/>
    </source>
</evidence>
<keyword evidence="5" id="KW-1133">Transmembrane helix</keyword>
<feature type="transmembrane region" description="Helical" evidence="5">
    <location>
        <begin position="109"/>
        <end position="129"/>
    </location>
</feature>
<comment type="caution">
    <text evidence="7">The sequence shown here is derived from an EMBL/GenBank/DDBJ whole genome shotgun (WGS) entry which is preliminary data.</text>
</comment>
<organism evidence="7 8">
    <name type="scientific">Aliikangiella marina</name>
    <dbReference type="NCBI Taxonomy" id="1712262"/>
    <lineage>
        <taxon>Bacteria</taxon>
        <taxon>Pseudomonadati</taxon>
        <taxon>Pseudomonadota</taxon>
        <taxon>Gammaproteobacteria</taxon>
        <taxon>Oceanospirillales</taxon>
        <taxon>Pleioneaceae</taxon>
        <taxon>Aliikangiella</taxon>
    </lineage>
</organism>
<feature type="transmembrane region" description="Helical" evidence="5">
    <location>
        <begin position="85"/>
        <end position="102"/>
    </location>
</feature>
<dbReference type="CDD" id="cd01949">
    <property type="entry name" value="GGDEF"/>
    <property type="match status" value="1"/>
</dbReference>
<evidence type="ECO:0000256" key="1">
    <source>
        <dbReference type="ARBA" id="ARBA00001946"/>
    </source>
</evidence>
<evidence type="ECO:0000256" key="2">
    <source>
        <dbReference type="ARBA" id="ARBA00012528"/>
    </source>
</evidence>
<comment type="cofactor">
    <cofactor evidence="1">
        <name>Mg(2+)</name>
        <dbReference type="ChEBI" id="CHEBI:18420"/>
    </cofactor>
</comment>
<dbReference type="PROSITE" id="PS50887">
    <property type="entry name" value="GGDEF"/>
    <property type="match status" value="1"/>
</dbReference>
<sequence length="354" mass="40418">MAILAYAIASVIAFAGVFFNLSYYGKDVFLIIFYTLVGINLVFLVTIHLMPEITITFAKRMLIFQLIIWFVGFSITLFFMADLKFLLLIASIMAFTFSLSYLKFKISLLFVCVISATYFSISYIGINYFQHPGTIEFEALVLISYIPVCIFVAYMADRENSQRRQLKHAFENIERVTQEREKIMQQLKQVASTDELTGLLNRRAMNAKLEEEMKRFYRYHISFCILLLDIDYFKKINDEYGHQIGDLALIHLAKTMQSAIRETDTLSRWGGEEFMVLLPATPIESARVIAERLCLSVEQSTMEIDQATIRCTISGGLSKITANQSLEQAIQIADTMLYQAKAQGRNQIAVSANT</sequence>
<comment type="catalytic activity">
    <reaction evidence="3">
        <text>2 GTP = 3',3'-c-di-GMP + 2 diphosphate</text>
        <dbReference type="Rhea" id="RHEA:24898"/>
        <dbReference type="ChEBI" id="CHEBI:33019"/>
        <dbReference type="ChEBI" id="CHEBI:37565"/>
        <dbReference type="ChEBI" id="CHEBI:58805"/>
        <dbReference type="EC" id="2.7.7.65"/>
    </reaction>
</comment>
<evidence type="ECO:0000259" key="6">
    <source>
        <dbReference type="PROSITE" id="PS50887"/>
    </source>
</evidence>
<evidence type="ECO:0000256" key="4">
    <source>
        <dbReference type="SAM" id="Coils"/>
    </source>
</evidence>
<feature type="coiled-coil region" evidence="4">
    <location>
        <begin position="166"/>
        <end position="193"/>
    </location>
</feature>
<dbReference type="RefSeq" id="WP_142940797.1">
    <property type="nucleotide sequence ID" value="NZ_VIKR01000001.1"/>
</dbReference>
<dbReference type="PANTHER" id="PTHR45138:SF9">
    <property type="entry name" value="DIGUANYLATE CYCLASE DGCM-RELATED"/>
    <property type="match status" value="1"/>
</dbReference>
<dbReference type="FunFam" id="3.30.70.270:FF:000001">
    <property type="entry name" value="Diguanylate cyclase domain protein"/>
    <property type="match status" value="1"/>
</dbReference>
<gene>
    <name evidence="7" type="ORF">FLL45_04560</name>
</gene>
<evidence type="ECO:0000256" key="5">
    <source>
        <dbReference type="SAM" id="Phobius"/>
    </source>
</evidence>
<feature type="transmembrane region" description="Helical" evidence="5">
    <location>
        <begin position="7"/>
        <end position="25"/>
    </location>
</feature>
<dbReference type="EC" id="2.7.7.65" evidence="2"/>
<keyword evidence="5" id="KW-0812">Transmembrane</keyword>
<dbReference type="InterPro" id="IPR000160">
    <property type="entry name" value="GGDEF_dom"/>
</dbReference>
<dbReference type="InterPro" id="IPR050469">
    <property type="entry name" value="Diguanylate_Cyclase"/>
</dbReference>
<keyword evidence="5" id="KW-0472">Membrane</keyword>
<dbReference type="Gene3D" id="3.30.70.270">
    <property type="match status" value="1"/>
</dbReference>
<dbReference type="Pfam" id="PF00990">
    <property type="entry name" value="GGDEF"/>
    <property type="match status" value="1"/>
</dbReference>
<keyword evidence="4" id="KW-0175">Coiled coil</keyword>
<name>A0A545TJ42_9GAMM</name>
<dbReference type="AlphaFoldDB" id="A0A545TJ42"/>
<evidence type="ECO:0000256" key="3">
    <source>
        <dbReference type="ARBA" id="ARBA00034247"/>
    </source>
</evidence>
<dbReference type="EMBL" id="VIKR01000001">
    <property type="protein sequence ID" value="TQV77223.1"/>
    <property type="molecule type" value="Genomic_DNA"/>
</dbReference>
<dbReference type="SMART" id="SM00267">
    <property type="entry name" value="GGDEF"/>
    <property type="match status" value="1"/>
</dbReference>
<reference evidence="7 8" key="1">
    <citation type="submission" date="2019-06" db="EMBL/GenBank/DDBJ databases">
        <title>Draft genome of Aliikangiella marina GYP-15.</title>
        <authorList>
            <person name="Wang G."/>
        </authorList>
    </citation>
    <scope>NUCLEOTIDE SEQUENCE [LARGE SCALE GENOMIC DNA]</scope>
    <source>
        <strain evidence="7 8">GYP-15</strain>
    </source>
</reference>
<feature type="domain" description="GGDEF" evidence="6">
    <location>
        <begin position="221"/>
        <end position="353"/>
    </location>
</feature>
<dbReference type="Proteomes" id="UP000317839">
    <property type="component" value="Unassembled WGS sequence"/>
</dbReference>
<feature type="transmembrane region" description="Helical" evidence="5">
    <location>
        <begin position="62"/>
        <end position="79"/>
    </location>
</feature>
<keyword evidence="8" id="KW-1185">Reference proteome</keyword>
<proteinExistence type="predicted"/>
<feature type="transmembrane region" description="Helical" evidence="5">
    <location>
        <begin position="135"/>
        <end position="156"/>
    </location>
</feature>
<feature type="transmembrane region" description="Helical" evidence="5">
    <location>
        <begin position="31"/>
        <end position="50"/>
    </location>
</feature>
<protein>
    <recommendedName>
        <fullName evidence="2">diguanylate cyclase</fullName>
        <ecNumber evidence="2">2.7.7.65</ecNumber>
    </recommendedName>
</protein>
<dbReference type="OrthoDB" id="9759607at2"/>
<dbReference type="NCBIfam" id="TIGR00254">
    <property type="entry name" value="GGDEF"/>
    <property type="match status" value="1"/>
</dbReference>
<accession>A0A545TJ42</accession>
<dbReference type="InterPro" id="IPR043128">
    <property type="entry name" value="Rev_trsase/Diguanyl_cyclase"/>
</dbReference>